<sequence length="122" mass="13616">MKKIILAAAAASMLATPALAAPRHDNHQREPQRATVVHQAPQRTAVDRTVRRTPAVQHRTWQRGQRFDARNARNYREVDYRRYRGLQAPPRGYHWVQSGNDAVLVSIASGLIGAVIGGAIFN</sequence>
<feature type="compositionally biased region" description="Basic and acidic residues" evidence="1">
    <location>
        <begin position="22"/>
        <end position="32"/>
    </location>
</feature>
<evidence type="ECO:0000313" key="3">
    <source>
        <dbReference type="EMBL" id="WNO52444.1"/>
    </source>
</evidence>
<reference evidence="3 4" key="1">
    <citation type="submission" date="2023-09" db="EMBL/GenBank/DDBJ databases">
        <authorList>
            <person name="Rey-Velasco X."/>
        </authorList>
    </citation>
    <scope>NUCLEOTIDE SEQUENCE [LARGE SCALE GENOMIC DNA]</scope>
    <source>
        <strain evidence="3 4">W311</strain>
    </source>
</reference>
<feature type="chain" id="PRO_5046055848" evidence="2">
    <location>
        <begin position="21"/>
        <end position="122"/>
    </location>
</feature>
<evidence type="ECO:0000256" key="1">
    <source>
        <dbReference type="SAM" id="MobiDB-lite"/>
    </source>
</evidence>
<dbReference type="Proteomes" id="UP001302249">
    <property type="component" value="Chromosome"/>
</dbReference>
<organism evidence="3 4">
    <name type="scientific">Stakelama saccharophila</name>
    <dbReference type="NCBI Taxonomy" id="3075605"/>
    <lineage>
        <taxon>Bacteria</taxon>
        <taxon>Pseudomonadati</taxon>
        <taxon>Pseudomonadota</taxon>
        <taxon>Alphaproteobacteria</taxon>
        <taxon>Sphingomonadales</taxon>
        <taxon>Sphingomonadaceae</taxon>
        <taxon>Stakelama</taxon>
    </lineage>
</organism>
<dbReference type="Pfam" id="PF11776">
    <property type="entry name" value="RcnB"/>
    <property type="match status" value="1"/>
</dbReference>
<feature type="region of interest" description="Disordered" evidence="1">
    <location>
        <begin position="21"/>
        <end position="45"/>
    </location>
</feature>
<keyword evidence="4" id="KW-1185">Reference proteome</keyword>
<feature type="signal peptide" evidence="2">
    <location>
        <begin position="1"/>
        <end position="20"/>
    </location>
</feature>
<keyword evidence="2" id="KW-0732">Signal</keyword>
<evidence type="ECO:0000256" key="2">
    <source>
        <dbReference type="SAM" id="SignalP"/>
    </source>
</evidence>
<evidence type="ECO:0000313" key="4">
    <source>
        <dbReference type="Proteomes" id="UP001302249"/>
    </source>
</evidence>
<protein>
    <submittedName>
        <fullName evidence="3">RcnB family protein</fullName>
    </submittedName>
</protein>
<dbReference type="InterPro" id="IPR024572">
    <property type="entry name" value="RcnB"/>
</dbReference>
<dbReference type="Gene3D" id="3.10.450.160">
    <property type="entry name" value="inner membrane protein cigr"/>
    <property type="match status" value="1"/>
</dbReference>
<proteinExistence type="predicted"/>
<dbReference type="EMBL" id="CP135076">
    <property type="protein sequence ID" value="WNO52444.1"/>
    <property type="molecule type" value="Genomic_DNA"/>
</dbReference>
<name>A0ABZ0B541_9SPHN</name>
<gene>
    <name evidence="3" type="ORF">RPR59_08105</name>
</gene>
<accession>A0ABZ0B541</accession>
<dbReference type="RefSeq" id="WP_313912886.1">
    <property type="nucleotide sequence ID" value="NZ_CP135076.1"/>
</dbReference>